<dbReference type="RefSeq" id="WP_091694852.1">
    <property type="nucleotide sequence ID" value="NZ_FPBF01000004.1"/>
</dbReference>
<feature type="transmembrane region" description="Helical" evidence="1">
    <location>
        <begin position="18"/>
        <end position="45"/>
    </location>
</feature>
<name>A0A1I7CB90_9BACT</name>
<evidence type="ECO:0000313" key="2">
    <source>
        <dbReference type="EMBL" id="SFT96677.1"/>
    </source>
</evidence>
<proteinExistence type="predicted"/>
<keyword evidence="1" id="KW-1133">Transmembrane helix</keyword>
<keyword evidence="1" id="KW-0472">Membrane</keyword>
<protein>
    <submittedName>
        <fullName evidence="2">Uncharacterized protein</fullName>
    </submittedName>
</protein>
<keyword evidence="3" id="KW-1185">Reference proteome</keyword>
<gene>
    <name evidence="2" type="ORF">SAMN04489724_3030</name>
</gene>
<evidence type="ECO:0000313" key="3">
    <source>
        <dbReference type="Proteomes" id="UP000199673"/>
    </source>
</evidence>
<feature type="transmembrane region" description="Helical" evidence="1">
    <location>
        <begin position="57"/>
        <end position="79"/>
    </location>
</feature>
<accession>A0A1I7CB90</accession>
<reference evidence="3" key="1">
    <citation type="submission" date="2016-10" db="EMBL/GenBank/DDBJ databases">
        <authorList>
            <person name="Varghese N."/>
            <person name="Submissions S."/>
        </authorList>
    </citation>
    <scope>NUCLEOTIDE SEQUENCE [LARGE SCALE GENOMIC DNA]</scope>
    <source>
        <strain evidence="3">DSM 23445</strain>
    </source>
</reference>
<evidence type="ECO:0000256" key="1">
    <source>
        <dbReference type="SAM" id="Phobius"/>
    </source>
</evidence>
<dbReference type="AlphaFoldDB" id="A0A1I7CB90"/>
<organism evidence="2 3">
    <name type="scientific">Algoriphagus locisalis</name>
    <dbReference type="NCBI Taxonomy" id="305507"/>
    <lineage>
        <taxon>Bacteria</taxon>
        <taxon>Pseudomonadati</taxon>
        <taxon>Bacteroidota</taxon>
        <taxon>Cytophagia</taxon>
        <taxon>Cytophagales</taxon>
        <taxon>Cyclobacteriaceae</taxon>
        <taxon>Algoriphagus</taxon>
    </lineage>
</organism>
<feature type="transmembrane region" description="Helical" evidence="1">
    <location>
        <begin position="85"/>
        <end position="106"/>
    </location>
</feature>
<sequence length="122" mass="13860">MKEIRQWIPELYLVTSTIFYWIFTGTLLNPFALALVTGLAITIFWKNIISGMVMASCFLILSLYMVLALLSEFYQFLVIDFDAKLLLSLGAVWLGLNLVFSIAMIVKWAKKIVQSSGVLEWA</sequence>
<dbReference type="EMBL" id="FPBF01000004">
    <property type="protein sequence ID" value="SFT96677.1"/>
    <property type="molecule type" value="Genomic_DNA"/>
</dbReference>
<dbReference type="OrthoDB" id="1450571at2"/>
<keyword evidence="1" id="KW-0812">Transmembrane</keyword>
<dbReference type="Proteomes" id="UP000199673">
    <property type="component" value="Unassembled WGS sequence"/>
</dbReference>